<evidence type="ECO:0000259" key="3">
    <source>
        <dbReference type="Pfam" id="PF13005"/>
    </source>
</evidence>
<evidence type="ECO:0000259" key="4">
    <source>
        <dbReference type="Pfam" id="PF20042"/>
    </source>
</evidence>
<gene>
    <name evidence="5" type="ORF">HNR07_000194</name>
    <name evidence="6" type="ORF">HNR07_002479</name>
    <name evidence="7" type="ORF">HNR07_003368</name>
    <name evidence="8" type="ORF">HNR07_005072</name>
    <name evidence="9" type="ORF">HNR07_005187</name>
</gene>
<evidence type="ECO:0000313" key="9">
    <source>
        <dbReference type="EMBL" id="MBB5494050.1"/>
    </source>
</evidence>
<dbReference type="Pfam" id="PF03050">
    <property type="entry name" value="DDE_Tnp_IS66"/>
    <property type="match status" value="1"/>
</dbReference>
<evidence type="ECO:0000313" key="5">
    <source>
        <dbReference type="EMBL" id="MBB5489057.1"/>
    </source>
</evidence>
<dbReference type="EMBL" id="JACHDO010000001">
    <property type="protein sequence ID" value="MBB5493935.1"/>
    <property type="molecule type" value="Genomic_DNA"/>
</dbReference>
<evidence type="ECO:0000313" key="10">
    <source>
        <dbReference type="Proteomes" id="UP000579647"/>
    </source>
</evidence>
<dbReference type="RefSeq" id="WP_184360673.1">
    <property type="nucleotide sequence ID" value="NZ_JACHDO010000001.1"/>
</dbReference>
<dbReference type="AlphaFoldDB" id="A0A840WAH3"/>
<dbReference type="NCBIfam" id="NF033517">
    <property type="entry name" value="transpos_IS66"/>
    <property type="match status" value="1"/>
</dbReference>
<protein>
    <submittedName>
        <fullName evidence="9">Transposase</fullName>
    </submittedName>
</protein>
<comment type="caution">
    <text evidence="9">The sequence shown here is derived from an EMBL/GenBank/DDBJ whole genome shotgun (WGS) entry which is preliminary data.</text>
</comment>
<organism evidence="9 10">
    <name type="scientific">Nocardiopsis metallicus</name>
    <dbReference type="NCBI Taxonomy" id="179819"/>
    <lineage>
        <taxon>Bacteria</taxon>
        <taxon>Bacillati</taxon>
        <taxon>Actinomycetota</taxon>
        <taxon>Actinomycetes</taxon>
        <taxon>Streptosporangiales</taxon>
        <taxon>Nocardiopsidaceae</taxon>
        <taxon>Nocardiopsis</taxon>
    </lineage>
</organism>
<dbReference type="Pfam" id="PF13005">
    <property type="entry name" value="zf-IS66"/>
    <property type="match status" value="1"/>
</dbReference>
<name>A0A840WAH3_9ACTN</name>
<dbReference type="InterPro" id="IPR052344">
    <property type="entry name" value="Transposase-related"/>
</dbReference>
<dbReference type="PANTHER" id="PTHR33678:SF1">
    <property type="entry name" value="BLL1576 PROTEIN"/>
    <property type="match status" value="1"/>
</dbReference>
<dbReference type="InterPro" id="IPR045618">
    <property type="entry name" value="DUF6444"/>
</dbReference>
<feature type="domain" description="Transposase IS66 zinc-finger binding" evidence="3">
    <location>
        <begin position="104"/>
        <end position="148"/>
    </location>
</feature>
<dbReference type="EMBL" id="JACHDO010000001">
    <property type="protein sequence ID" value="MBB5494050.1"/>
    <property type="molecule type" value="Genomic_DNA"/>
</dbReference>
<feature type="domain" description="Transposase IS66 central" evidence="2">
    <location>
        <begin position="164"/>
        <end position="442"/>
    </location>
</feature>
<evidence type="ECO:0000313" key="7">
    <source>
        <dbReference type="EMBL" id="MBB5492231.1"/>
    </source>
</evidence>
<feature type="compositionally biased region" description="Low complexity" evidence="1">
    <location>
        <begin position="49"/>
        <end position="61"/>
    </location>
</feature>
<dbReference type="PANTHER" id="PTHR33678">
    <property type="entry name" value="BLL1576 PROTEIN"/>
    <property type="match status" value="1"/>
</dbReference>
<evidence type="ECO:0000256" key="1">
    <source>
        <dbReference type="SAM" id="MobiDB-lite"/>
    </source>
</evidence>
<sequence>MTSSDQPAPSYEELAALVVEQAATITQLRADLSQANERIAELQARLDSDSTNSSKPSSTDPFVKPKPKSQRRRTGRKPGGQPGHPGQTRAQTPDPDHVLEHHPHTCGGCGGDLAGSEQTGLVRRQVVDLPPIKPTVTEHQMIEHTCACGERTRASAPEGINAPVQFGANVRAMICYLYLGQFLSAKRTAQALSDLVGCPVSAGTVVDTARRAATALEAFTRAATEEIASAQVAHFDETSLRVGGGLVWVHSASTGKWSLLSAHPKRGTVGMDAAGVLPAFAGLAVHDAWAPYDTYKGVAAHVLCNAHLLRELQAVQDAAGEGVWCWAGQAADALRQMKRLVDAHLATVSSLEGIDTVRLDGLGHQWRSAVAIGLAQTSGRESKLVAKFHALARRMRDREADYLRFTVDERAPFDNNAAEREVRMVKVRQKVSGCLRSLAGAEWFCAVRSYIATAAKHGIGMFDALVHLAQGECWMPETA</sequence>
<feature type="compositionally biased region" description="Basic residues" evidence="1">
    <location>
        <begin position="65"/>
        <end position="76"/>
    </location>
</feature>
<dbReference type="EMBL" id="JACHDO010000001">
    <property type="protein sequence ID" value="MBB5491342.1"/>
    <property type="molecule type" value="Genomic_DNA"/>
</dbReference>
<evidence type="ECO:0000259" key="2">
    <source>
        <dbReference type="Pfam" id="PF03050"/>
    </source>
</evidence>
<evidence type="ECO:0000313" key="8">
    <source>
        <dbReference type="EMBL" id="MBB5493935.1"/>
    </source>
</evidence>
<dbReference type="EMBL" id="JACHDO010000001">
    <property type="protein sequence ID" value="MBB5492231.1"/>
    <property type="molecule type" value="Genomic_DNA"/>
</dbReference>
<accession>A0A840WAH3</accession>
<feature type="compositionally biased region" description="Basic and acidic residues" evidence="1">
    <location>
        <begin position="94"/>
        <end position="103"/>
    </location>
</feature>
<feature type="region of interest" description="Disordered" evidence="1">
    <location>
        <begin position="41"/>
        <end position="112"/>
    </location>
</feature>
<keyword evidence="10" id="KW-1185">Reference proteome</keyword>
<dbReference type="Proteomes" id="UP000579647">
    <property type="component" value="Unassembled WGS sequence"/>
</dbReference>
<dbReference type="InterPro" id="IPR004291">
    <property type="entry name" value="Transposase_IS66_central"/>
</dbReference>
<dbReference type="EMBL" id="JACHDO010000001">
    <property type="protein sequence ID" value="MBB5489057.1"/>
    <property type="molecule type" value="Genomic_DNA"/>
</dbReference>
<reference evidence="9 10" key="1">
    <citation type="submission" date="2020-08" db="EMBL/GenBank/DDBJ databases">
        <title>Sequencing the genomes of 1000 actinobacteria strains.</title>
        <authorList>
            <person name="Klenk H.-P."/>
        </authorList>
    </citation>
    <scope>NUCLEOTIDE SEQUENCE [LARGE SCALE GENOMIC DNA]</scope>
    <source>
        <strain evidence="9 10">DSM 44598</strain>
    </source>
</reference>
<proteinExistence type="predicted"/>
<dbReference type="InterPro" id="IPR024474">
    <property type="entry name" value="Znf_dom_IS66"/>
</dbReference>
<evidence type="ECO:0000313" key="6">
    <source>
        <dbReference type="EMBL" id="MBB5491342.1"/>
    </source>
</evidence>
<feature type="domain" description="DUF6444" evidence="4">
    <location>
        <begin position="12"/>
        <end position="89"/>
    </location>
</feature>
<dbReference type="Pfam" id="PF20042">
    <property type="entry name" value="DUF6444"/>
    <property type="match status" value="1"/>
</dbReference>